<proteinExistence type="predicted"/>
<evidence type="ECO:0000313" key="4">
    <source>
        <dbReference type="Proteomes" id="UP000290572"/>
    </source>
</evidence>
<organism evidence="3 4">
    <name type="scientific">Labeo rohita</name>
    <name type="common">Indian major carp</name>
    <name type="synonym">Cyprinus rohita</name>
    <dbReference type="NCBI Taxonomy" id="84645"/>
    <lineage>
        <taxon>Eukaryota</taxon>
        <taxon>Metazoa</taxon>
        <taxon>Chordata</taxon>
        <taxon>Craniata</taxon>
        <taxon>Vertebrata</taxon>
        <taxon>Euteleostomi</taxon>
        <taxon>Actinopterygii</taxon>
        <taxon>Neopterygii</taxon>
        <taxon>Teleostei</taxon>
        <taxon>Ostariophysi</taxon>
        <taxon>Cypriniformes</taxon>
        <taxon>Cyprinidae</taxon>
        <taxon>Labeoninae</taxon>
        <taxon>Labeonini</taxon>
        <taxon>Labeo</taxon>
    </lineage>
</organism>
<dbReference type="Pfam" id="PF13679">
    <property type="entry name" value="Methyltransf_32"/>
    <property type="match status" value="1"/>
</dbReference>
<accession>A0A498NX14</accession>
<dbReference type="PANTHER" id="PTHR12496:SF9">
    <property type="entry name" value="METHYLTRANSFERASE-LIKE PROTEIN 25-RELATED"/>
    <property type="match status" value="1"/>
</dbReference>
<keyword evidence="3" id="KW-0808">Transferase</keyword>
<name>A0A498NX14_LABRO</name>
<dbReference type="EMBL" id="QBIY01007984">
    <property type="protein sequence ID" value="RXN36493.1"/>
    <property type="molecule type" value="Genomic_DNA"/>
</dbReference>
<dbReference type="GO" id="GO:0008168">
    <property type="term" value="F:methyltransferase activity"/>
    <property type="evidence" value="ECO:0007669"/>
    <property type="project" value="UniProtKB-KW"/>
</dbReference>
<evidence type="ECO:0000313" key="3">
    <source>
        <dbReference type="EMBL" id="RXN36493.1"/>
    </source>
</evidence>
<feature type="domain" description="Methyltransferase" evidence="2">
    <location>
        <begin position="104"/>
        <end position="187"/>
    </location>
</feature>
<evidence type="ECO:0000259" key="2">
    <source>
        <dbReference type="Pfam" id="PF13679"/>
    </source>
</evidence>
<dbReference type="Proteomes" id="UP000290572">
    <property type="component" value="Unassembled WGS sequence"/>
</dbReference>
<dbReference type="SUPFAM" id="SSF53335">
    <property type="entry name" value="S-adenosyl-L-methionine-dependent methyltransferases"/>
    <property type="match status" value="1"/>
</dbReference>
<dbReference type="AlphaFoldDB" id="A0A498NX14"/>
<reference evidence="3 4" key="1">
    <citation type="submission" date="2018-03" db="EMBL/GenBank/DDBJ databases">
        <title>Draft genome sequence of Rohu Carp (Labeo rohita).</title>
        <authorList>
            <person name="Das P."/>
            <person name="Kushwaha B."/>
            <person name="Joshi C.G."/>
            <person name="Kumar D."/>
            <person name="Nagpure N.S."/>
            <person name="Sahoo L."/>
            <person name="Das S.P."/>
            <person name="Bit A."/>
            <person name="Patnaik S."/>
            <person name="Meher P.K."/>
            <person name="Jayasankar P."/>
            <person name="Koringa P.G."/>
            <person name="Patel N.V."/>
            <person name="Hinsu A.T."/>
            <person name="Kumar R."/>
            <person name="Pandey M."/>
            <person name="Agarwal S."/>
            <person name="Srivastava S."/>
            <person name="Singh M."/>
            <person name="Iquebal M.A."/>
            <person name="Jaiswal S."/>
            <person name="Angadi U.B."/>
            <person name="Kumar N."/>
            <person name="Raza M."/>
            <person name="Shah T.M."/>
            <person name="Rai A."/>
            <person name="Jena J.K."/>
        </authorList>
    </citation>
    <scope>NUCLEOTIDE SEQUENCE [LARGE SCALE GENOMIC DNA]</scope>
    <source>
        <strain evidence="3">DASCIFA01</strain>
        <tissue evidence="3">Testis</tissue>
    </source>
</reference>
<dbReference type="InterPro" id="IPR052220">
    <property type="entry name" value="METTL25"/>
</dbReference>
<dbReference type="InterPro" id="IPR025714">
    <property type="entry name" value="Methyltranfer_dom"/>
</dbReference>
<gene>
    <name evidence="3" type="ORF">ROHU_002897</name>
</gene>
<comment type="caution">
    <text evidence="3">The sequence shown here is derived from an EMBL/GenBank/DDBJ whole genome shotgun (WGS) entry which is preliminary data.</text>
</comment>
<keyword evidence="3" id="KW-0489">Methyltransferase</keyword>
<dbReference type="PANTHER" id="PTHR12496">
    <property type="entry name" value="CGI-41 METHYLTRANSFERASE"/>
    <property type="match status" value="1"/>
</dbReference>
<evidence type="ECO:0000256" key="1">
    <source>
        <dbReference type="SAM" id="MobiDB-lite"/>
    </source>
</evidence>
<dbReference type="InterPro" id="IPR029063">
    <property type="entry name" value="SAM-dependent_MTases_sf"/>
</dbReference>
<keyword evidence="4" id="KW-1185">Reference proteome</keyword>
<dbReference type="GO" id="GO:0032259">
    <property type="term" value="P:methylation"/>
    <property type="evidence" value="ECO:0007669"/>
    <property type="project" value="UniProtKB-KW"/>
</dbReference>
<sequence length="209" mass="23538">MRRALSKRRRRTTTEAVYEEIQHRYSHFTQREKENITFGFCNASNKLVDISALLRATKAHCIPGLGVCMQLEDLMQNLRLMTGDSVTGESSDEVLAPDEFMNCKKAHEVQEMSKVVACLAKCCRVKQVIDVGSGKGYLCSYLSMRFDLQVFGIDSSSTNTHGAQERNRKLKKFSKAYQKSNKAARKQPLNTEPGGKGEKEERESGEESS</sequence>
<dbReference type="STRING" id="84645.A0A498NX14"/>
<feature type="region of interest" description="Disordered" evidence="1">
    <location>
        <begin position="174"/>
        <end position="209"/>
    </location>
</feature>
<protein>
    <submittedName>
        <fullName evidence="3">Methyltransferase 25</fullName>
    </submittedName>
</protein>
<dbReference type="Gene3D" id="3.40.50.150">
    <property type="entry name" value="Vaccinia Virus protein VP39"/>
    <property type="match status" value="1"/>
</dbReference>